<sequence>MKKVLITFVALLLVNNNVIAGDKEDIVNQIKKQWVDFSNK</sequence>
<reference evidence="1" key="1">
    <citation type="submission" date="2018-05" db="EMBL/GenBank/DDBJ databases">
        <authorList>
            <person name="Lanie J.A."/>
            <person name="Ng W.-L."/>
            <person name="Kazmierczak K.M."/>
            <person name="Andrzejewski T.M."/>
            <person name="Davidsen T.M."/>
            <person name="Wayne K.J."/>
            <person name="Tettelin H."/>
            <person name="Glass J.I."/>
            <person name="Rusch D."/>
            <person name="Podicherti R."/>
            <person name="Tsui H.-C.T."/>
            <person name="Winkler M.E."/>
        </authorList>
    </citation>
    <scope>NUCLEOTIDE SEQUENCE</scope>
</reference>
<protein>
    <submittedName>
        <fullName evidence="1">Uncharacterized protein</fullName>
    </submittedName>
</protein>
<gene>
    <name evidence="1" type="ORF">METZ01_LOCUS308471</name>
</gene>
<name>A0A382N5Z9_9ZZZZ</name>
<feature type="non-terminal residue" evidence="1">
    <location>
        <position position="40"/>
    </location>
</feature>
<organism evidence="1">
    <name type="scientific">marine metagenome</name>
    <dbReference type="NCBI Taxonomy" id="408172"/>
    <lineage>
        <taxon>unclassified sequences</taxon>
        <taxon>metagenomes</taxon>
        <taxon>ecological metagenomes</taxon>
    </lineage>
</organism>
<accession>A0A382N5Z9</accession>
<evidence type="ECO:0000313" key="1">
    <source>
        <dbReference type="EMBL" id="SVC55617.1"/>
    </source>
</evidence>
<proteinExistence type="predicted"/>
<dbReference type="EMBL" id="UINC01097694">
    <property type="protein sequence ID" value="SVC55617.1"/>
    <property type="molecule type" value="Genomic_DNA"/>
</dbReference>
<dbReference type="AlphaFoldDB" id="A0A382N5Z9"/>